<feature type="binding site" evidence="8">
    <location>
        <position position="126"/>
    </location>
    <ligand>
        <name>L-aspartate</name>
        <dbReference type="ChEBI" id="CHEBI:29991"/>
    </ligand>
</feature>
<feature type="binding site" evidence="8">
    <location>
        <position position="129"/>
    </location>
    <ligand>
        <name>L-citrulline</name>
        <dbReference type="ChEBI" id="CHEBI:57743"/>
    </ligand>
</feature>
<feature type="binding site" evidence="8">
    <location>
        <position position="263"/>
    </location>
    <ligand>
        <name>L-citrulline</name>
        <dbReference type="ChEBI" id="CHEBI:57743"/>
    </ligand>
</feature>
<evidence type="ECO:0000256" key="4">
    <source>
        <dbReference type="ARBA" id="ARBA00022598"/>
    </source>
</evidence>
<feature type="domain" description="Arginosuccinate synthase-like N-terminal" evidence="9">
    <location>
        <begin position="6"/>
        <end position="168"/>
    </location>
</feature>
<feature type="binding site" evidence="8">
    <location>
        <position position="89"/>
    </location>
    <ligand>
        <name>L-citrulline</name>
        <dbReference type="ChEBI" id="CHEBI:57743"/>
    </ligand>
</feature>
<dbReference type="Pfam" id="PF00764">
    <property type="entry name" value="Arginosuc_synth"/>
    <property type="match status" value="1"/>
</dbReference>
<dbReference type="InterPro" id="IPR001518">
    <property type="entry name" value="Arginosuc_synth"/>
</dbReference>
<dbReference type="InterPro" id="IPR023434">
    <property type="entry name" value="Arginosuc_synth_type_1_subfam"/>
</dbReference>
<feature type="binding site" evidence="8">
    <location>
        <position position="94"/>
    </location>
    <ligand>
        <name>L-citrulline</name>
        <dbReference type="ChEBI" id="CHEBI:57743"/>
    </ligand>
</feature>
<feature type="binding site" evidence="8">
    <location>
        <position position="275"/>
    </location>
    <ligand>
        <name>L-citrulline</name>
        <dbReference type="ChEBI" id="CHEBI:57743"/>
    </ligand>
</feature>
<dbReference type="EC" id="6.3.4.5" evidence="2 8"/>
<reference evidence="11 12" key="1">
    <citation type="submission" date="2024-03" db="EMBL/GenBank/DDBJ databases">
        <title>Pseudoalteromonas qingdaonensis sp. nov., isolated from the intestines of marine benthic organisms.</title>
        <authorList>
            <person name="Lin X."/>
            <person name="Fang S."/>
            <person name="Hu X."/>
        </authorList>
    </citation>
    <scope>NUCLEOTIDE SEQUENCE [LARGE SCALE GENOMIC DNA]</scope>
    <source>
        <strain evidence="11 12">YIC-827</strain>
    </source>
</reference>
<feature type="binding site" evidence="8">
    <location>
        <position position="125"/>
    </location>
    <ligand>
        <name>L-aspartate</name>
        <dbReference type="ChEBI" id="CHEBI:29991"/>
    </ligand>
</feature>
<feature type="binding site" evidence="8">
    <location>
        <position position="37"/>
    </location>
    <ligand>
        <name>ATP</name>
        <dbReference type="ChEBI" id="CHEBI:30616"/>
    </ligand>
</feature>
<keyword evidence="12" id="KW-1185">Reference proteome</keyword>
<keyword evidence="3 8" id="KW-0055">Arginine biosynthesis</keyword>
<organism evidence="11 12">
    <name type="scientific">Pseudoalteromonas qingdaonensis</name>
    <dbReference type="NCBI Taxonomy" id="3131913"/>
    <lineage>
        <taxon>Bacteria</taxon>
        <taxon>Pseudomonadati</taxon>
        <taxon>Pseudomonadota</taxon>
        <taxon>Gammaproteobacteria</taxon>
        <taxon>Alteromonadales</taxon>
        <taxon>Pseudoalteromonadaceae</taxon>
        <taxon>Pseudoalteromonas</taxon>
    </lineage>
</organism>
<evidence type="ECO:0000256" key="6">
    <source>
        <dbReference type="ARBA" id="ARBA00022741"/>
    </source>
</evidence>
<dbReference type="Proteomes" id="UP001447008">
    <property type="component" value="Unassembled WGS sequence"/>
</dbReference>
<dbReference type="NCBIfam" id="TIGR00032">
    <property type="entry name" value="argG"/>
    <property type="match status" value="1"/>
</dbReference>
<dbReference type="InterPro" id="IPR014729">
    <property type="entry name" value="Rossmann-like_a/b/a_fold"/>
</dbReference>
<dbReference type="PANTHER" id="PTHR11587:SF2">
    <property type="entry name" value="ARGININOSUCCINATE SYNTHASE"/>
    <property type="match status" value="1"/>
</dbReference>
<evidence type="ECO:0000256" key="5">
    <source>
        <dbReference type="ARBA" id="ARBA00022605"/>
    </source>
</evidence>
<dbReference type="PROSITE" id="PS00564">
    <property type="entry name" value="ARGININOSUCCIN_SYN_1"/>
    <property type="match status" value="1"/>
</dbReference>
<dbReference type="InterPro" id="IPR048268">
    <property type="entry name" value="Arginosuc_syn_C"/>
</dbReference>
<comment type="caution">
    <text evidence="11">The sequence shown here is derived from an EMBL/GenBank/DDBJ whole genome shotgun (WGS) entry which is preliminary data.</text>
</comment>
<feature type="binding site" evidence="8">
    <location>
        <position position="121"/>
    </location>
    <ligand>
        <name>L-aspartate</name>
        <dbReference type="ChEBI" id="CHEBI:29991"/>
    </ligand>
</feature>
<dbReference type="SUPFAM" id="SSF52402">
    <property type="entry name" value="Adenine nucleotide alpha hydrolases-like"/>
    <property type="match status" value="1"/>
</dbReference>
<dbReference type="PANTHER" id="PTHR11587">
    <property type="entry name" value="ARGININOSUCCINATE SYNTHASE"/>
    <property type="match status" value="1"/>
</dbReference>
<dbReference type="NCBIfam" id="NF001770">
    <property type="entry name" value="PRK00509.1"/>
    <property type="match status" value="1"/>
</dbReference>
<dbReference type="CDD" id="cd01999">
    <property type="entry name" value="ASS"/>
    <property type="match status" value="1"/>
</dbReference>
<dbReference type="PROSITE" id="PS00565">
    <property type="entry name" value="ARGININOSUCCIN_SYN_2"/>
    <property type="match status" value="1"/>
</dbReference>
<comment type="pathway">
    <text evidence="1 8">Amino-acid biosynthesis; L-arginine biosynthesis; L-arginine from L-ornithine and carbamoyl phosphate: step 2/3.</text>
</comment>
<feature type="binding site" evidence="8">
    <location>
        <position position="178"/>
    </location>
    <ligand>
        <name>L-citrulline</name>
        <dbReference type="ChEBI" id="CHEBI:57743"/>
    </ligand>
</feature>
<keyword evidence="7 8" id="KW-0067">ATP-binding</keyword>
<evidence type="ECO:0000256" key="2">
    <source>
        <dbReference type="ARBA" id="ARBA00012286"/>
    </source>
</evidence>
<dbReference type="Gene3D" id="3.40.50.620">
    <property type="entry name" value="HUPs"/>
    <property type="match status" value="1"/>
</dbReference>
<feature type="binding site" evidence="8">
    <location>
        <position position="125"/>
    </location>
    <ligand>
        <name>L-citrulline</name>
        <dbReference type="ChEBI" id="CHEBI:57743"/>
    </ligand>
</feature>
<keyword evidence="8" id="KW-0963">Cytoplasm</keyword>
<dbReference type="Pfam" id="PF20979">
    <property type="entry name" value="Arginosuc_syn_C"/>
    <property type="match status" value="1"/>
</dbReference>
<proteinExistence type="inferred from homology"/>
<comment type="subcellular location">
    <subcellularLocation>
        <location evidence="8">Cytoplasm</location>
    </subcellularLocation>
</comment>
<dbReference type="InterPro" id="IPR018223">
    <property type="entry name" value="Arginosuc_synth_CS"/>
</dbReference>
<keyword evidence="4 8" id="KW-0436">Ligase</keyword>
<evidence type="ECO:0000256" key="3">
    <source>
        <dbReference type="ARBA" id="ARBA00022571"/>
    </source>
</evidence>
<keyword evidence="5 8" id="KW-0028">Amino-acid biosynthesis</keyword>
<dbReference type="InterPro" id="IPR024074">
    <property type="entry name" value="AS_cat/multimer_dom_body"/>
</dbReference>
<dbReference type="Gene3D" id="1.20.5.470">
    <property type="entry name" value="Single helix bin"/>
    <property type="match status" value="1"/>
</dbReference>
<evidence type="ECO:0000313" key="12">
    <source>
        <dbReference type="Proteomes" id="UP001447008"/>
    </source>
</evidence>
<evidence type="ECO:0000259" key="9">
    <source>
        <dbReference type="Pfam" id="PF00764"/>
    </source>
</evidence>
<feature type="binding site" evidence="8">
    <location>
        <position position="119"/>
    </location>
    <ligand>
        <name>ATP</name>
        <dbReference type="ChEBI" id="CHEBI:30616"/>
    </ligand>
</feature>
<feature type="binding site" evidence="8">
    <location>
        <position position="187"/>
    </location>
    <ligand>
        <name>L-citrulline</name>
        <dbReference type="ChEBI" id="CHEBI:57743"/>
    </ligand>
</feature>
<comment type="catalytic activity">
    <reaction evidence="8">
        <text>L-citrulline + L-aspartate + ATP = 2-(N(omega)-L-arginino)succinate + AMP + diphosphate + H(+)</text>
        <dbReference type="Rhea" id="RHEA:10932"/>
        <dbReference type="ChEBI" id="CHEBI:15378"/>
        <dbReference type="ChEBI" id="CHEBI:29991"/>
        <dbReference type="ChEBI" id="CHEBI:30616"/>
        <dbReference type="ChEBI" id="CHEBI:33019"/>
        <dbReference type="ChEBI" id="CHEBI:57472"/>
        <dbReference type="ChEBI" id="CHEBI:57743"/>
        <dbReference type="ChEBI" id="CHEBI:456215"/>
        <dbReference type="EC" id="6.3.4.5"/>
    </reaction>
</comment>
<comment type="subunit">
    <text evidence="8">Homotetramer.</text>
</comment>
<protein>
    <recommendedName>
        <fullName evidence="2 8">Argininosuccinate synthase</fullName>
        <ecNumber evidence="2 8">6.3.4.5</ecNumber>
    </recommendedName>
    <alternativeName>
        <fullName evidence="8">Citrulline--aspartate ligase</fullName>
    </alternativeName>
</protein>
<dbReference type="EMBL" id="JBCGCU010000001">
    <property type="protein sequence ID" value="MEM0514120.1"/>
    <property type="molecule type" value="Genomic_DNA"/>
</dbReference>
<comment type="similarity">
    <text evidence="8">Belongs to the argininosuccinate synthase family. Type 1 subfamily.</text>
</comment>
<keyword evidence="6 8" id="KW-0547">Nucleotide-binding</keyword>
<dbReference type="InterPro" id="IPR048267">
    <property type="entry name" value="Arginosuc_syn_N"/>
</dbReference>
<evidence type="ECO:0000256" key="7">
    <source>
        <dbReference type="ARBA" id="ARBA00022840"/>
    </source>
</evidence>
<dbReference type="RefSeq" id="WP_342675651.1">
    <property type="nucleotide sequence ID" value="NZ_JBCGCU010000001.1"/>
</dbReference>
<evidence type="ECO:0000256" key="8">
    <source>
        <dbReference type="HAMAP-Rule" id="MF_00005"/>
    </source>
</evidence>
<evidence type="ECO:0000256" key="1">
    <source>
        <dbReference type="ARBA" id="ARBA00004967"/>
    </source>
</evidence>
<evidence type="ECO:0000313" key="11">
    <source>
        <dbReference type="EMBL" id="MEM0514120.1"/>
    </source>
</evidence>
<dbReference type="HAMAP" id="MF_00005">
    <property type="entry name" value="Arg_succ_synth_type1"/>
    <property type="match status" value="1"/>
</dbReference>
<feature type="binding site" evidence="8">
    <location>
        <begin position="10"/>
        <end position="18"/>
    </location>
    <ligand>
        <name>ATP</name>
        <dbReference type="ChEBI" id="CHEBI:30616"/>
    </ligand>
</feature>
<dbReference type="SUPFAM" id="SSF69864">
    <property type="entry name" value="Argininosuccinate synthetase, C-terminal domain"/>
    <property type="match status" value="1"/>
</dbReference>
<name>A0ABU9MSG4_9GAMM</name>
<sequence length="399" mass="43424">MSTIKKVVLAYSGGLDTSAIVPWLKENYGCEVVAFVADVGQGAEELAGVEEKAIASGASECHIVDLKEEMVANYIYPTLKTGSIYEGTYLLGTSMARPIIAKAQVEVARKVGADALSHGCTGKGNDQVRFESCFAALAPDLKVIAPWREWDLSSRESLLDYLAERNIPCAASATKIYSRDANAWHISHEGGELEDPWCQPSDQVWTWTNSPEQAPNEPELVSISVEKGEIVAVNGEQLSPYQCLVKLNELAAPHGVGRVDIVENRLVGMKSRGCYETPGGTVMMAALQAIDELVLDKASRKWKETLGGEFAHLVYDGRWFTPLKDSILAAAEAFAEFASGEVVLKMYKGQVVAVQKKSPNSLYSEDFATFGADDVYDQSHAEGFIRLFSLSSRIAALKK</sequence>
<accession>A0ABU9MSG4</accession>
<dbReference type="GO" id="GO:0004055">
    <property type="term" value="F:argininosuccinate synthase activity"/>
    <property type="evidence" value="ECO:0007669"/>
    <property type="project" value="UniProtKB-EC"/>
</dbReference>
<gene>
    <name evidence="8" type="primary">argG</name>
    <name evidence="11" type="ORF">WCN91_01470</name>
</gene>
<evidence type="ECO:0000259" key="10">
    <source>
        <dbReference type="Pfam" id="PF20979"/>
    </source>
</evidence>
<dbReference type="Gene3D" id="3.90.1260.10">
    <property type="entry name" value="Argininosuccinate synthetase, chain A, domain 2"/>
    <property type="match status" value="1"/>
</dbReference>
<feature type="domain" description="Arginosuccinate synthase C-terminal" evidence="10">
    <location>
        <begin position="177"/>
        <end position="394"/>
    </location>
</feature>